<feature type="region of interest" description="Disordered" evidence="1">
    <location>
        <begin position="37"/>
        <end position="73"/>
    </location>
</feature>
<evidence type="ECO:0000313" key="2">
    <source>
        <dbReference type="Proteomes" id="UP001165780"/>
    </source>
</evidence>
<sequence length="109" mass="11787">MQTWLLGACGLASPGPGTEITRPRKLRLRKRAVRGCGKGTGLRLRRAETHPALTRGRQTEKEAPTPGNSEALRPFAGCREKEAESKCIRPLNAEGSQDVHTGLLVLDSS</sequence>
<dbReference type="RefSeq" id="XP_053745409.1">
    <property type="nucleotide sequence ID" value="XM_053889434.1"/>
</dbReference>
<reference evidence="3" key="1">
    <citation type="submission" date="2025-08" db="UniProtKB">
        <authorList>
            <consortium name="RefSeq"/>
        </authorList>
    </citation>
    <scope>IDENTIFICATION</scope>
    <source>
        <tissue evidence="3">Whole blood</tissue>
    </source>
</reference>
<gene>
    <name evidence="3" type="primary">LOC128773014</name>
</gene>
<dbReference type="Proteomes" id="UP001165780">
    <property type="component" value="Unplaced"/>
</dbReference>
<dbReference type="GeneID" id="128773014"/>
<keyword evidence="2" id="KW-1185">Reference proteome</keyword>
<dbReference type="AlphaFoldDB" id="A0A9W2UG91"/>
<name>A0A9W2UG91_PANPR</name>
<protein>
    <submittedName>
        <fullName evidence="3">Uncharacterized protein LOC128773014 isoform X4</fullName>
    </submittedName>
</protein>
<evidence type="ECO:0000313" key="3">
    <source>
        <dbReference type="RefSeq" id="XP_053745409.1"/>
    </source>
</evidence>
<accession>A0A9W2UG91</accession>
<organism evidence="2 3">
    <name type="scientific">Panthera pardus</name>
    <name type="common">Leopard</name>
    <name type="synonym">Felis pardus</name>
    <dbReference type="NCBI Taxonomy" id="9691"/>
    <lineage>
        <taxon>Eukaryota</taxon>
        <taxon>Metazoa</taxon>
        <taxon>Chordata</taxon>
        <taxon>Craniata</taxon>
        <taxon>Vertebrata</taxon>
        <taxon>Euteleostomi</taxon>
        <taxon>Mammalia</taxon>
        <taxon>Eutheria</taxon>
        <taxon>Laurasiatheria</taxon>
        <taxon>Carnivora</taxon>
        <taxon>Feliformia</taxon>
        <taxon>Felidae</taxon>
        <taxon>Pantherinae</taxon>
        <taxon>Panthera</taxon>
    </lineage>
</organism>
<evidence type="ECO:0000256" key="1">
    <source>
        <dbReference type="SAM" id="MobiDB-lite"/>
    </source>
</evidence>
<proteinExistence type="predicted"/>